<dbReference type="PANTHER" id="PTHR36292:SF1">
    <property type="entry name" value="UPF0575 PROTEIN C19ORF67"/>
    <property type="match status" value="1"/>
</dbReference>
<organism evidence="2 3">
    <name type="scientific">Synaphobranchus kaupii</name>
    <name type="common">Kaup's arrowtooth eel</name>
    <dbReference type="NCBI Taxonomy" id="118154"/>
    <lineage>
        <taxon>Eukaryota</taxon>
        <taxon>Metazoa</taxon>
        <taxon>Chordata</taxon>
        <taxon>Craniata</taxon>
        <taxon>Vertebrata</taxon>
        <taxon>Euteleostomi</taxon>
        <taxon>Actinopterygii</taxon>
        <taxon>Neopterygii</taxon>
        <taxon>Teleostei</taxon>
        <taxon>Anguilliformes</taxon>
        <taxon>Synaphobranchidae</taxon>
        <taxon>Synaphobranchus</taxon>
    </lineage>
</organism>
<proteinExistence type="predicted"/>
<dbReference type="Pfam" id="PF11771">
    <property type="entry name" value="DUF3314"/>
    <property type="match status" value="1"/>
</dbReference>
<evidence type="ECO:0000313" key="3">
    <source>
        <dbReference type="Proteomes" id="UP001152622"/>
    </source>
</evidence>
<feature type="coiled-coil region" evidence="1">
    <location>
        <begin position="165"/>
        <end position="192"/>
    </location>
</feature>
<keyword evidence="1" id="KW-0175">Coiled coil</keyword>
<dbReference type="Proteomes" id="UP001152622">
    <property type="component" value="Chromosome 4"/>
</dbReference>
<sequence>MRILPALQRNLSEHYSAEGHGLVPGPVMQLYRIPDARQSPYHMPHNPSLHSRYSIIRSSAGILDGLSCRRFLEKAEVFSSKNRFPPSLTPAAAQLTWMLKMTDNVVVSPEEPSVYLGKLHQLTAKRPEAPADPINVDSALASPKCGQKYCIEQAPPESSPSYYNINKMNDKFELIEQQLQNLLNKADEFQEHLVYRHDHLPKEGLALVVPTFLRTCQPYFTYLESTARSSMPQQVALPTYIRTRLLGFSQQLSSRLEQLVLTYASFNFLSLEETDPLSYFLCYEDVPEGANEGSAGREGERGPGCCVSRCWTIGQWIQTDPDPEEEDIYDWVLCSVPLGQYKHLLRLGTDEPSICIATDCLLGVLLTQEGQANSATTTLRDPP</sequence>
<evidence type="ECO:0000313" key="2">
    <source>
        <dbReference type="EMBL" id="KAJ8363444.1"/>
    </source>
</evidence>
<comment type="caution">
    <text evidence="2">The sequence shown here is derived from an EMBL/GenBank/DDBJ whole genome shotgun (WGS) entry which is preliminary data.</text>
</comment>
<protein>
    <submittedName>
        <fullName evidence="2">Uncharacterized protein</fullName>
    </submittedName>
</protein>
<reference evidence="2" key="1">
    <citation type="journal article" date="2023" name="Science">
        <title>Genome structures resolve the early diversification of teleost fishes.</title>
        <authorList>
            <person name="Parey E."/>
            <person name="Louis A."/>
            <person name="Montfort J."/>
            <person name="Bouchez O."/>
            <person name="Roques C."/>
            <person name="Iampietro C."/>
            <person name="Lluch J."/>
            <person name="Castinel A."/>
            <person name="Donnadieu C."/>
            <person name="Desvignes T."/>
            <person name="Floi Bucao C."/>
            <person name="Jouanno E."/>
            <person name="Wen M."/>
            <person name="Mejri S."/>
            <person name="Dirks R."/>
            <person name="Jansen H."/>
            <person name="Henkel C."/>
            <person name="Chen W.J."/>
            <person name="Zahm M."/>
            <person name="Cabau C."/>
            <person name="Klopp C."/>
            <person name="Thompson A.W."/>
            <person name="Robinson-Rechavi M."/>
            <person name="Braasch I."/>
            <person name="Lecointre G."/>
            <person name="Bobe J."/>
            <person name="Postlethwait J.H."/>
            <person name="Berthelot C."/>
            <person name="Roest Crollius H."/>
            <person name="Guiguen Y."/>
        </authorList>
    </citation>
    <scope>NUCLEOTIDE SEQUENCE</scope>
    <source>
        <strain evidence="2">WJC10195</strain>
    </source>
</reference>
<accession>A0A9Q1FP39</accession>
<dbReference type="OrthoDB" id="9933945at2759"/>
<keyword evidence="3" id="KW-1185">Reference proteome</keyword>
<dbReference type="PANTHER" id="PTHR36292">
    <property type="entry name" value="UPF0575 PROTEIN C19ORF67"/>
    <property type="match status" value="1"/>
</dbReference>
<gene>
    <name evidence="2" type="ORF">SKAU_G00122750</name>
</gene>
<dbReference type="AlphaFoldDB" id="A0A9Q1FP39"/>
<dbReference type="InterPro" id="IPR021748">
    <property type="entry name" value="DUF3314"/>
</dbReference>
<dbReference type="EMBL" id="JAINUF010000004">
    <property type="protein sequence ID" value="KAJ8363444.1"/>
    <property type="molecule type" value="Genomic_DNA"/>
</dbReference>
<evidence type="ECO:0000256" key="1">
    <source>
        <dbReference type="SAM" id="Coils"/>
    </source>
</evidence>
<name>A0A9Q1FP39_SYNKA</name>